<evidence type="ECO:0000259" key="2">
    <source>
        <dbReference type="Pfam" id="PF07929"/>
    </source>
</evidence>
<dbReference type="AlphaFoldDB" id="A0A369JB40"/>
<feature type="compositionally biased region" description="Polar residues" evidence="1">
    <location>
        <begin position="161"/>
        <end position="174"/>
    </location>
</feature>
<dbReference type="Proteomes" id="UP000076154">
    <property type="component" value="Unassembled WGS sequence"/>
</dbReference>
<dbReference type="EMBL" id="LUEZ02000102">
    <property type="protein sequence ID" value="RDB18430.1"/>
    <property type="molecule type" value="Genomic_DNA"/>
</dbReference>
<dbReference type="InterPro" id="IPR012912">
    <property type="entry name" value="Plasmid_pRiA4b_Orf3-like"/>
</dbReference>
<accession>A0A369JB40</accession>
<dbReference type="STRING" id="39966.A0A369JB40"/>
<feature type="domain" description="Plasmid pRiA4b Orf3-like" evidence="2">
    <location>
        <begin position="1"/>
        <end position="167"/>
    </location>
</feature>
<reference evidence="3" key="1">
    <citation type="submission" date="2018-04" db="EMBL/GenBank/DDBJ databases">
        <title>Whole genome sequencing of Hypsizygus marmoreus.</title>
        <authorList>
            <person name="Choi I.-G."/>
            <person name="Min B."/>
            <person name="Kim J.-G."/>
            <person name="Kim S."/>
            <person name="Oh Y.-L."/>
            <person name="Kong W.-S."/>
            <person name="Park H."/>
            <person name="Jeong J."/>
            <person name="Song E.-S."/>
        </authorList>
    </citation>
    <scope>NUCLEOTIDE SEQUENCE [LARGE SCALE GENOMIC DNA]</scope>
    <source>
        <strain evidence="3">51987-8</strain>
    </source>
</reference>
<dbReference type="Pfam" id="PF07929">
    <property type="entry name" value="PRiA4_ORF3"/>
    <property type="match status" value="1"/>
</dbReference>
<sequence length="214" mass="24548">MPWWNAHLHEFTFSAPTTQARTMLSRRNDLLKIGPASLYDEDEEPFDIPGIPPQRHVPHQIESKLLLKDVFDQDGRLRDVVAPNGQLAPLYYLYDFGDNWEHELIFKGSKAARQDRPVFTAATGCAPVEDSGAIPGWERVKAAFSARNPSSGQRSRKDWARQTTAHYSSDTQQDFDPFKDPDLTLLNDKRRWDIHVQESFAGERGQEDNEYSFN</sequence>
<gene>
    <name evidence="3" type="ORF">Hypma_000346</name>
</gene>
<evidence type="ECO:0000313" key="4">
    <source>
        <dbReference type="Proteomes" id="UP000076154"/>
    </source>
</evidence>
<name>A0A369JB40_HYPMA</name>
<dbReference type="InParanoid" id="A0A369JB40"/>
<dbReference type="InterPro" id="IPR024047">
    <property type="entry name" value="MM3350-like_sf"/>
</dbReference>
<dbReference type="Gene3D" id="3.10.290.30">
    <property type="entry name" value="MM3350-like"/>
    <property type="match status" value="1"/>
</dbReference>
<dbReference type="OrthoDB" id="407198at2759"/>
<dbReference type="SUPFAM" id="SSF159941">
    <property type="entry name" value="MM3350-like"/>
    <property type="match status" value="1"/>
</dbReference>
<proteinExistence type="predicted"/>
<evidence type="ECO:0000256" key="1">
    <source>
        <dbReference type="SAM" id="MobiDB-lite"/>
    </source>
</evidence>
<organism evidence="3 4">
    <name type="scientific">Hypsizygus marmoreus</name>
    <name type="common">White beech mushroom</name>
    <name type="synonym">Agaricus marmoreus</name>
    <dbReference type="NCBI Taxonomy" id="39966"/>
    <lineage>
        <taxon>Eukaryota</taxon>
        <taxon>Fungi</taxon>
        <taxon>Dikarya</taxon>
        <taxon>Basidiomycota</taxon>
        <taxon>Agaricomycotina</taxon>
        <taxon>Agaricomycetes</taxon>
        <taxon>Agaricomycetidae</taxon>
        <taxon>Agaricales</taxon>
        <taxon>Tricholomatineae</taxon>
        <taxon>Lyophyllaceae</taxon>
        <taxon>Hypsizygus</taxon>
    </lineage>
</organism>
<keyword evidence="4" id="KW-1185">Reference proteome</keyword>
<comment type="caution">
    <text evidence="3">The sequence shown here is derived from an EMBL/GenBank/DDBJ whole genome shotgun (WGS) entry which is preliminary data.</text>
</comment>
<feature type="region of interest" description="Disordered" evidence="1">
    <location>
        <begin position="145"/>
        <end position="180"/>
    </location>
</feature>
<protein>
    <recommendedName>
        <fullName evidence="2">Plasmid pRiA4b Orf3-like domain-containing protein</fullName>
    </recommendedName>
</protein>
<evidence type="ECO:0000313" key="3">
    <source>
        <dbReference type="EMBL" id="RDB18430.1"/>
    </source>
</evidence>